<sequence>MRPNRSPEESTEGDAGRTERKPTAKDAFKDISMYFSKEEWEEMGEWEKIRYRNVKRNYETLIAIGFRATRPDFMHHRRQVIKPHVDDTEDSDEEWTPRQQGKPSPVAFRVEHSKHRKGLSRAPLSKESSLKELPGAAKLLKTSGSKQAQKPVPHHRKARTPGQHPRQRVELRGKDTGVKRYSLRERKGHVYQEASEPQDDDYLYCEECQNFFIDSCAAHGPPAFVKDCAVPKGHADRSALTLPPGLSIRLSGIPDTGLGVWNEVSDLPRGLHFGPYEGQITDDEEAANSGYAWLITKGRNCYEYVDGKDTSWANWMRYVNCARDDEEQNLVAFQYHGQIFYRTCQVIRPGCELLVWYGDKYGQDLGIKWNSRGKSEFATGREPKPKIHPCASCSLAFSSQKFLSQHIQHSHPSQTLLRPSERDLLQPEDPFPGNQNQRYSDPHSPSNKLEGQEAKDRPQPLLKSIRLKRISTTSSYSPGGQMGGSGVHERMKDEPSTSQKLNPEDTGTLLTGAGVSGIMRVTYGECGQGSKDRSSLTTHERTCTGEKPYVCKECGRSFRQKSALIIHQRTHTGEKPYVCRECGRSFRQKSALIIHQRTHTGEKPYVCGECGRSFSDKSNLISHQRTHTGEKPYVCRECGRSFIQKSVLIRHQRTHTGEKPYVCRECGRNFSRNSLLISHQRTHTGEKPYVCRESCSSKVRQSRAQEAGKRSNGGQASIRAVGASALWLRPSADPLCRSAARSAHTLTAQLLSPKVIKPQVEDTEDSDEEWTPRQQGKPSPMAFRVEQTKHKKRMSRAPLSKESSLKELLGAAKSLKTSVSKQAQKPVSHHRKARTPGQHPRQKVELREKETGVKRYSLRERKGHVYQEVSEPLDDDYLYCEECQNFFIDSCAAHGPPAFVKDCAVPKGHANRSALTLPPGLSIRLSGIPDAGLGVWNEASDLPLGLHFGPYEGQITDDEEAANSGYAWLITKGRNCYEYVDGKDTSWANWMRYVNCARDDEEQNLVAFQYHGQIFYRTCQVVRPGCELLVWYGDEYGQHLGIKRNSRGKSELATGREPKPKIHPCASCSLAFSSQKFLSQHIQRSHPSQTLLRPSERDHLQPEDPGPGNQNQQQRFSDPHSPSDKPEGHEAKDSPQPLLKSIRLKRISRASSYSPGGQMGGSGVHERMTEEPSTSQKLNPEDTGTLLTGAGVSGIMRVTYGECGQGSKDRSSLTTHERTHTGEKPYVCREWEKPYVCGECGRSFNQKSHLIMHQRTHTGEKPYVCRECGQSFSGKPVLIRHQRTHTGEKPYVCGECGRSFSQKTNLTSHQSTHTGEKPYVCGECGRSFSQKTNLTSLQRTHTGEKPYVCGECGRSFNRKSHLIMHQKTHTGEKPYVCKECGRSFRQKSALIIHQRTHTGEKPYVCGECGRSFSQKTNLISHQRTHTGEKPYVCRECGRSFIQKSVLIRHQRTHTGEKPYVCRECGRNFSRNSLLISHQRTHTGE</sequence>
<organism evidence="1 2">
    <name type="scientific">Rangifer tarandus platyrhynchus</name>
    <name type="common">Svalbard reindeer</name>
    <dbReference type="NCBI Taxonomy" id="3082113"/>
    <lineage>
        <taxon>Eukaryota</taxon>
        <taxon>Metazoa</taxon>
        <taxon>Chordata</taxon>
        <taxon>Craniata</taxon>
        <taxon>Vertebrata</taxon>
        <taxon>Euteleostomi</taxon>
        <taxon>Mammalia</taxon>
        <taxon>Eutheria</taxon>
        <taxon>Laurasiatheria</taxon>
        <taxon>Artiodactyla</taxon>
        <taxon>Ruminantia</taxon>
        <taxon>Pecora</taxon>
        <taxon>Cervidae</taxon>
        <taxon>Odocoileinae</taxon>
        <taxon>Rangifer</taxon>
    </lineage>
</organism>
<dbReference type="EMBL" id="OX596106">
    <property type="protein sequence ID" value="CAI9701646.1"/>
    <property type="molecule type" value="Genomic_DNA"/>
</dbReference>
<reference evidence="1" key="1">
    <citation type="submission" date="2023-05" db="EMBL/GenBank/DDBJ databases">
        <authorList>
            <consortium name="ELIXIR-Norway"/>
        </authorList>
    </citation>
    <scope>NUCLEOTIDE SEQUENCE</scope>
</reference>
<name>A0ACB0ENI4_RANTA</name>
<accession>A0ACB0ENI4</accession>
<evidence type="ECO:0000313" key="1">
    <source>
        <dbReference type="EMBL" id="CAI9701646.1"/>
    </source>
</evidence>
<proteinExistence type="predicted"/>
<gene>
    <name evidence="1" type="ORF">MRATA1EN3_LOCUS12859</name>
</gene>
<dbReference type="Proteomes" id="UP001162501">
    <property type="component" value="Chromosome 22"/>
</dbReference>
<evidence type="ECO:0000313" key="2">
    <source>
        <dbReference type="Proteomes" id="UP001162501"/>
    </source>
</evidence>
<protein>
    <submittedName>
        <fullName evidence="1">Uncharacterized protein</fullName>
    </submittedName>
</protein>